<dbReference type="Proteomes" id="UP000444316">
    <property type="component" value="Unassembled WGS sequence"/>
</dbReference>
<dbReference type="PANTHER" id="PTHR40980">
    <property type="entry name" value="PLUG DOMAIN-CONTAINING PROTEIN"/>
    <property type="match status" value="1"/>
</dbReference>
<dbReference type="CDD" id="cd01347">
    <property type="entry name" value="ligand_gated_channel"/>
    <property type="match status" value="1"/>
</dbReference>
<dbReference type="PROSITE" id="PS52016">
    <property type="entry name" value="TONB_DEPENDENT_REC_3"/>
    <property type="match status" value="1"/>
</dbReference>
<name>A0A845HSW2_9BURK</name>
<evidence type="ECO:0000313" key="13">
    <source>
        <dbReference type="Proteomes" id="UP000444316"/>
    </source>
</evidence>
<protein>
    <submittedName>
        <fullName evidence="12">TonB-dependent receptor</fullName>
    </submittedName>
</protein>
<keyword evidence="10" id="KW-0732">Signal</keyword>
<evidence type="ECO:0000256" key="10">
    <source>
        <dbReference type="SAM" id="SignalP"/>
    </source>
</evidence>
<evidence type="ECO:0000313" key="12">
    <source>
        <dbReference type="EMBL" id="MYN44083.1"/>
    </source>
</evidence>
<feature type="domain" description="TonB-dependent receptor plug" evidence="11">
    <location>
        <begin position="81"/>
        <end position="183"/>
    </location>
</feature>
<dbReference type="PROSITE" id="PS51257">
    <property type="entry name" value="PROKAR_LIPOPROTEIN"/>
    <property type="match status" value="1"/>
</dbReference>
<evidence type="ECO:0000256" key="7">
    <source>
        <dbReference type="ARBA" id="ARBA00023170"/>
    </source>
</evidence>
<gene>
    <name evidence="12" type="ORF">GTP23_03245</name>
</gene>
<feature type="chain" id="PRO_5032653645" evidence="10">
    <location>
        <begin position="37"/>
        <end position="949"/>
    </location>
</feature>
<accession>A0A845HSW2</accession>
<evidence type="ECO:0000256" key="8">
    <source>
        <dbReference type="ARBA" id="ARBA00023237"/>
    </source>
</evidence>
<keyword evidence="6 9" id="KW-0472">Membrane</keyword>
<evidence type="ECO:0000256" key="9">
    <source>
        <dbReference type="PROSITE-ProRule" id="PRU01360"/>
    </source>
</evidence>
<dbReference type="InterPro" id="IPR036942">
    <property type="entry name" value="Beta-barrel_TonB_sf"/>
</dbReference>
<organism evidence="12 13">
    <name type="scientific">Duganella fentianensis</name>
    <dbReference type="NCBI Taxonomy" id="2692177"/>
    <lineage>
        <taxon>Bacteria</taxon>
        <taxon>Pseudomonadati</taxon>
        <taxon>Pseudomonadota</taxon>
        <taxon>Betaproteobacteria</taxon>
        <taxon>Burkholderiales</taxon>
        <taxon>Oxalobacteraceae</taxon>
        <taxon>Telluria group</taxon>
        <taxon>Duganella</taxon>
    </lineage>
</organism>
<keyword evidence="5 9" id="KW-0812">Transmembrane</keyword>
<feature type="signal peptide" evidence="10">
    <location>
        <begin position="1"/>
        <end position="36"/>
    </location>
</feature>
<keyword evidence="8 9" id="KW-0998">Cell outer membrane</keyword>
<dbReference type="Gene3D" id="2.40.170.20">
    <property type="entry name" value="TonB-dependent receptor, beta-barrel domain"/>
    <property type="match status" value="1"/>
</dbReference>
<dbReference type="InterPro" id="IPR039426">
    <property type="entry name" value="TonB-dep_rcpt-like"/>
</dbReference>
<dbReference type="AlphaFoldDB" id="A0A845HSW2"/>
<dbReference type="SUPFAM" id="SSF56935">
    <property type="entry name" value="Porins"/>
    <property type="match status" value="1"/>
</dbReference>
<dbReference type="PANTHER" id="PTHR40980:SF3">
    <property type="entry name" value="TONB-DEPENDENT RECEPTOR-LIKE BETA-BARREL DOMAIN-CONTAINING PROTEIN"/>
    <property type="match status" value="1"/>
</dbReference>
<evidence type="ECO:0000256" key="1">
    <source>
        <dbReference type="ARBA" id="ARBA00004571"/>
    </source>
</evidence>
<proteinExistence type="inferred from homology"/>
<evidence type="ECO:0000256" key="2">
    <source>
        <dbReference type="ARBA" id="ARBA00009810"/>
    </source>
</evidence>
<keyword evidence="13" id="KW-1185">Reference proteome</keyword>
<dbReference type="InterPro" id="IPR037066">
    <property type="entry name" value="Plug_dom_sf"/>
</dbReference>
<dbReference type="Pfam" id="PF07715">
    <property type="entry name" value="Plug"/>
    <property type="match status" value="1"/>
</dbReference>
<sequence>MSIFANKRRQSAAFQLNPVAAGCAVFLSMMASNVYAQEAAQGEAAQAADVTAAQSDAKAPEVQSVVVSGIRRGIEAAISIKKNSTSIVEAISAEDIGKLPDSSVAESIARLPGVTAQRSRGSGKAADISVRGLAPSFNGTLVNGREMASTGNARSPEFDLFPAELIGSAMIYKTPDATVIGQGLASTIDLRTVQPLDFGKRVLAAGARNERTGVRSGSPEGDGKRYTFSYVDQFANRTIGVAVGITSYKENGGGQQKFEGGGTDTVTYNGQSVVVPAGFKADTETSKNNRDGVSAMLQYRPNKDFKTSVDLFYSAGSTSLKKTGLEGSIGGSWGGYDPVGTLSNATIQNGVATSGTFSNFKGDVRNHKESADDKLTAIGWNTQWKVADWTLTGDLSHSKATKNASRYETTAGQAGNVPASQIGSLSWTGFDGKNLAAMKLTSSFDYSNRSQTFLTDTDGWGGGPNSPQAGYVALPNVDDKIDAIRLSGRQQVEWGPVAAVQFGVNYTKRSKVRYGEEGRLVVKGNGGYATATVPGSEVATAGTTGIPIVSFDPTGTLGSIYTMAKWVDASVLAKDWSVSEKVTTAYAMGDLDGTLAGLSYRGNFGAQFVHTSQSTTGNKVDLATCTGITAETCPSSVIADGTSYNDILPSANVSFDLGSEQQVRFGLAKVLARANLDDMRASSAFGVSKNNTVPILTGSGGNAKLEPFRAKAVDVSYEKYFGNKGYFSAAAFYKKLDTYILRAPRAYDFKGQVTAATPLPTTGPYAGSTVGLLTIPTNGDGGNLHGYEFAVNVPFSLVSTYLDGFGASANFSNTESGIELPAIGFATQGVSSVKIPLPGLSKRVTNLRMYYEKNGFQFAWAARRRSDFLGQISDYQDNAQLTFVKGETIIDLQASYEFQQSFLKGLSVYVQANNWNNTPYQEYNGVDSSAISYKTVFGRTYQFGLTYKF</sequence>
<dbReference type="Gene3D" id="2.170.130.10">
    <property type="entry name" value="TonB-dependent receptor, plug domain"/>
    <property type="match status" value="1"/>
</dbReference>
<reference evidence="12" key="1">
    <citation type="submission" date="2019-12" db="EMBL/GenBank/DDBJ databases">
        <title>Novel species isolated from a subtropical stream in China.</title>
        <authorList>
            <person name="Lu H."/>
        </authorList>
    </citation>
    <scope>NUCLEOTIDE SEQUENCE [LARGE SCALE GENOMIC DNA]</scope>
    <source>
        <strain evidence="12">FT93W</strain>
    </source>
</reference>
<keyword evidence="7 12" id="KW-0675">Receptor</keyword>
<dbReference type="InterPro" id="IPR010104">
    <property type="entry name" value="TonB_rcpt_bac"/>
</dbReference>
<evidence type="ECO:0000256" key="5">
    <source>
        <dbReference type="ARBA" id="ARBA00022692"/>
    </source>
</evidence>
<keyword evidence="3 9" id="KW-0813">Transport</keyword>
<dbReference type="EMBL" id="WWCL01000001">
    <property type="protein sequence ID" value="MYN44083.1"/>
    <property type="molecule type" value="Genomic_DNA"/>
</dbReference>
<comment type="caution">
    <text evidence="12">The sequence shown here is derived from an EMBL/GenBank/DDBJ whole genome shotgun (WGS) entry which is preliminary data.</text>
</comment>
<comment type="similarity">
    <text evidence="2 9">Belongs to the TonB-dependent receptor family.</text>
</comment>
<dbReference type="InterPro" id="IPR012910">
    <property type="entry name" value="Plug_dom"/>
</dbReference>
<dbReference type="NCBIfam" id="TIGR01782">
    <property type="entry name" value="TonB-Xanth-Caul"/>
    <property type="match status" value="1"/>
</dbReference>
<evidence type="ECO:0000256" key="3">
    <source>
        <dbReference type="ARBA" id="ARBA00022448"/>
    </source>
</evidence>
<evidence type="ECO:0000256" key="6">
    <source>
        <dbReference type="ARBA" id="ARBA00023136"/>
    </source>
</evidence>
<evidence type="ECO:0000259" key="11">
    <source>
        <dbReference type="Pfam" id="PF07715"/>
    </source>
</evidence>
<evidence type="ECO:0000256" key="4">
    <source>
        <dbReference type="ARBA" id="ARBA00022452"/>
    </source>
</evidence>
<comment type="subcellular location">
    <subcellularLocation>
        <location evidence="1 9">Cell outer membrane</location>
        <topology evidence="1 9">Multi-pass membrane protein</topology>
    </subcellularLocation>
</comment>
<dbReference type="GO" id="GO:0009279">
    <property type="term" value="C:cell outer membrane"/>
    <property type="evidence" value="ECO:0007669"/>
    <property type="project" value="UniProtKB-SubCell"/>
</dbReference>
<keyword evidence="4 9" id="KW-1134">Transmembrane beta strand</keyword>